<gene>
    <name evidence="5" type="ORF">BOTBODRAFT_207657</name>
</gene>
<keyword evidence="6" id="KW-1185">Reference proteome</keyword>
<dbReference type="PANTHER" id="PTHR40463">
    <property type="entry name" value="PH-RESPONSE REGULATOR PROTEIN PALC"/>
    <property type="match status" value="1"/>
</dbReference>
<comment type="similarity">
    <text evidence="1">Belongs to the palC family.</text>
</comment>
<dbReference type="GO" id="GO:0005886">
    <property type="term" value="C:plasma membrane"/>
    <property type="evidence" value="ECO:0007669"/>
    <property type="project" value="TreeGrafter"/>
</dbReference>
<feature type="domain" description="BRO1" evidence="4">
    <location>
        <begin position="1"/>
        <end position="457"/>
    </location>
</feature>
<dbReference type="InParanoid" id="A0A067N136"/>
<dbReference type="GO" id="GO:0071467">
    <property type="term" value="P:cellular response to pH"/>
    <property type="evidence" value="ECO:0007669"/>
    <property type="project" value="InterPro"/>
</dbReference>
<dbReference type="CDD" id="cd09245">
    <property type="entry name" value="BRO1_UmRIM23-like"/>
    <property type="match status" value="1"/>
</dbReference>
<dbReference type="Gene3D" id="1.25.40.280">
    <property type="entry name" value="alix/aip1 like domains"/>
    <property type="match status" value="1"/>
</dbReference>
<dbReference type="PROSITE" id="PS51180">
    <property type="entry name" value="BRO1"/>
    <property type="match status" value="1"/>
</dbReference>
<dbReference type="Proteomes" id="UP000027195">
    <property type="component" value="Unassembled WGS sequence"/>
</dbReference>
<reference evidence="6" key="1">
    <citation type="journal article" date="2014" name="Proc. Natl. Acad. Sci. U.S.A.">
        <title>Extensive sampling of basidiomycete genomes demonstrates inadequacy of the white-rot/brown-rot paradigm for wood decay fungi.</title>
        <authorList>
            <person name="Riley R."/>
            <person name="Salamov A.A."/>
            <person name="Brown D.W."/>
            <person name="Nagy L.G."/>
            <person name="Floudas D."/>
            <person name="Held B.W."/>
            <person name="Levasseur A."/>
            <person name="Lombard V."/>
            <person name="Morin E."/>
            <person name="Otillar R."/>
            <person name="Lindquist E.A."/>
            <person name="Sun H."/>
            <person name="LaButti K.M."/>
            <person name="Schmutz J."/>
            <person name="Jabbour D."/>
            <person name="Luo H."/>
            <person name="Baker S.E."/>
            <person name="Pisabarro A.G."/>
            <person name="Walton J.D."/>
            <person name="Blanchette R.A."/>
            <person name="Henrissat B."/>
            <person name="Martin F."/>
            <person name="Cullen D."/>
            <person name="Hibbett D.S."/>
            <person name="Grigoriev I.V."/>
        </authorList>
    </citation>
    <scope>NUCLEOTIDE SEQUENCE [LARGE SCALE GENOMIC DNA]</scope>
    <source>
        <strain evidence="6">FD-172 SS1</strain>
    </source>
</reference>
<dbReference type="InterPro" id="IPR037505">
    <property type="entry name" value="pH-resp_palC"/>
</dbReference>
<feature type="region of interest" description="Disordered" evidence="3">
    <location>
        <begin position="441"/>
        <end position="466"/>
    </location>
</feature>
<dbReference type="OrthoDB" id="10266451at2759"/>
<dbReference type="HOGENOM" id="CLU_027723_0_0_1"/>
<evidence type="ECO:0000256" key="1">
    <source>
        <dbReference type="ARBA" id="ARBA00010997"/>
    </source>
</evidence>
<proteinExistence type="inferred from homology"/>
<dbReference type="InterPro" id="IPR004328">
    <property type="entry name" value="BRO1_dom"/>
</dbReference>
<dbReference type="EMBL" id="KL198016">
    <property type="protein sequence ID" value="KDQ21579.1"/>
    <property type="molecule type" value="Genomic_DNA"/>
</dbReference>
<dbReference type="STRING" id="930990.A0A067N136"/>
<dbReference type="PANTHER" id="PTHR40463:SF1">
    <property type="entry name" value="PH-RESPONSE REGULATOR PROTEIN PALC"/>
    <property type="match status" value="1"/>
</dbReference>
<organism evidence="5 6">
    <name type="scientific">Botryobasidium botryosum (strain FD-172 SS1)</name>
    <dbReference type="NCBI Taxonomy" id="930990"/>
    <lineage>
        <taxon>Eukaryota</taxon>
        <taxon>Fungi</taxon>
        <taxon>Dikarya</taxon>
        <taxon>Basidiomycota</taxon>
        <taxon>Agaricomycotina</taxon>
        <taxon>Agaricomycetes</taxon>
        <taxon>Cantharellales</taxon>
        <taxon>Botryobasidiaceae</taxon>
        <taxon>Botryobasidium</taxon>
    </lineage>
</organism>
<evidence type="ECO:0000313" key="6">
    <source>
        <dbReference type="Proteomes" id="UP000027195"/>
    </source>
</evidence>
<dbReference type="InterPro" id="IPR038499">
    <property type="entry name" value="BRO1_sf"/>
</dbReference>
<sequence length="466" mass="50320">MTSFRYELPTTGAIAFHDFCIDPTNVHNVHLADATTARASVRAVLKENKRMDGDKDHLRVIKALDDYLPHIYGILACVATDDLTLRHEPQFSWRSTLSSNLLNTSPRVNFIGLHADLAFTLLTYAFALSNLSNSVVVSLGSYELDRHIADADRRAKDERLNFAVTLLCRASGVFSHVAEVVLIDWVKANGNTQGKPPDVTKEVVTALSKLALADAQTLAIRKLMSKSAFDSTFSPGPPLPRSHPSPALIAKLYLHNASLYGSARSLAKTPGSKAATHPDGGGGDGGDGEVSADLRKYLARETALATALSHKWLGVDAGERERNGEAVAFLSWAKEELAAGRENRAKVAASLGKGKGADAKRERVAEEIERVQSFLANYKRQNDMIHFLPVPSTSELQSLIPAGVSAVAPKPFQPPTPAFGPGSIEYVAREAAGLTISTVDVESDDKKEDDSPHQKPANYALAGQYF</sequence>
<dbReference type="AlphaFoldDB" id="A0A067N136"/>
<name>A0A067N136_BOTB1</name>
<dbReference type="SMART" id="SM01041">
    <property type="entry name" value="BRO1"/>
    <property type="match status" value="1"/>
</dbReference>
<dbReference type="Pfam" id="PF03097">
    <property type="entry name" value="BRO1"/>
    <property type="match status" value="1"/>
</dbReference>
<accession>A0A067N136</accession>
<evidence type="ECO:0000256" key="2">
    <source>
        <dbReference type="ARBA" id="ARBA00022193"/>
    </source>
</evidence>
<evidence type="ECO:0000256" key="3">
    <source>
        <dbReference type="SAM" id="MobiDB-lite"/>
    </source>
</evidence>
<feature type="compositionally biased region" description="Basic and acidic residues" evidence="3">
    <location>
        <begin position="444"/>
        <end position="453"/>
    </location>
</feature>
<evidence type="ECO:0000313" key="5">
    <source>
        <dbReference type="EMBL" id="KDQ21579.1"/>
    </source>
</evidence>
<protein>
    <recommendedName>
        <fullName evidence="2">pH-response regulator protein palC</fullName>
    </recommendedName>
</protein>
<evidence type="ECO:0000259" key="4">
    <source>
        <dbReference type="PROSITE" id="PS51180"/>
    </source>
</evidence>
<feature type="region of interest" description="Disordered" evidence="3">
    <location>
        <begin position="268"/>
        <end position="288"/>
    </location>
</feature>